<reference evidence="2 3" key="1">
    <citation type="submission" date="2020-04" db="EMBL/GenBank/DDBJ databases">
        <title>Paenibacillus algicola sp. nov., a novel marine bacterium producing alginate lyase.</title>
        <authorList>
            <person name="Huang H."/>
        </authorList>
    </citation>
    <scope>NUCLEOTIDE SEQUENCE [LARGE SCALE GENOMIC DNA]</scope>
    <source>
        <strain evidence="2 3">L7-75</strain>
    </source>
</reference>
<evidence type="ECO:0008006" key="4">
    <source>
        <dbReference type="Google" id="ProtNLM"/>
    </source>
</evidence>
<evidence type="ECO:0000313" key="3">
    <source>
        <dbReference type="Proteomes" id="UP000565468"/>
    </source>
</evidence>
<sequence length="50" mass="5707">MMVTHLSLPGAFYFISAMFIPFPIIMLPMIMIYLFAQKWIINGITQGAVK</sequence>
<dbReference type="Proteomes" id="UP000565468">
    <property type="component" value="Unassembled WGS sequence"/>
</dbReference>
<organism evidence="2 3">
    <name type="scientific">Paenibacillus lemnae</name>
    <dbReference type="NCBI Taxonomy" id="1330551"/>
    <lineage>
        <taxon>Bacteria</taxon>
        <taxon>Bacillati</taxon>
        <taxon>Bacillota</taxon>
        <taxon>Bacilli</taxon>
        <taxon>Bacillales</taxon>
        <taxon>Paenibacillaceae</taxon>
        <taxon>Paenibacillus</taxon>
    </lineage>
</organism>
<keyword evidence="1" id="KW-0472">Membrane</keyword>
<keyword evidence="1" id="KW-1133">Transmembrane helix</keyword>
<evidence type="ECO:0000313" key="2">
    <source>
        <dbReference type="EMBL" id="NMO97353.1"/>
    </source>
</evidence>
<dbReference type="RefSeq" id="WP_169506086.1">
    <property type="nucleotide sequence ID" value="NZ_JABBPN010000017.1"/>
</dbReference>
<gene>
    <name evidence="2" type="ORF">HII30_16425</name>
</gene>
<feature type="transmembrane region" description="Helical" evidence="1">
    <location>
        <begin position="12"/>
        <end position="36"/>
    </location>
</feature>
<keyword evidence="1" id="KW-0812">Transmembrane</keyword>
<keyword evidence="3" id="KW-1185">Reference proteome</keyword>
<accession>A0A848MBG7</accession>
<name>A0A848MBG7_PAELE</name>
<dbReference type="AlphaFoldDB" id="A0A848MBG7"/>
<protein>
    <recommendedName>
        <fullName evidence="4">Carbohydrate ABC transporter permease</fullName>
    </recommendedName>
</protein>
<evidence type="ECO:0000256" key="1">
    <source>
        <dbReference type="SAM" id="Phobius"/>
    </source>
</evidence>
<proteinExistence type="predicted"/>
<dbReference type="EMBL" id="JABBPN010000017">
    <property type="protein sequence ID" value="NMO97353.1"/>
    <property type="molecule type" value="Genomic_DNA"/>
</dbReference>
<comment type="caution">
    <text evidence="2">The sequence shown here is derived from an EMBL/GenBank/DDBJ whole genome shotgun (WGS) entry which is preliminary data.</text>
</comment>